<comment type="caution">
    <text evidence="11">The sequence shown here is derived from an EMBL/GenBank/DDBJ whole genome shotgun (WGS) entry which is preliminary data.</text>
</comment>
<evidence type="ECO:0000256" key="5">
    <source>
        <dbReference type="ARBA" id="ARBA00023170"/>
    </source>
</evidence>
<dbReference type="GO" id="GO:0016020">
    <property type="term" value="C:membrane"/>
    <property type="evidence" value="ECO:0007669"/>
    <property type="project" value="UniProtKB-SubCell"/>
</dbReference>
<dbReference type="PANTHER" id="PTHR24060">
    <property type="entry name" value="METABOTROPIC GLUTAMATE RECEPTOR"/>
    <property type="match status" value="1"/>
</dbReference>
<dbReference type="CDD" id="cd13953">
    <property type="entry name" value="7tm_classC_mGluR-like"/>
    <property type="match status" value="1"/>
</dbReference>
<evidence type="ECO:0000256" key="2">
    <source>
        <dbReference type="ARBA" id="ARBA00022692"/>
    </source>
</evidence>
<evidence type="ECO:0000313" key="12">
    <source>
        <dbReference type="Proteomes" id="UP001374579"/>
    </source>
</evidence>
<feature type="transmembrane region" description="Helical" evidence="8">
    <location>
        <begin position="2698"/>
        <end position="2716"/>
    </location>
</feature>
<dbReference type="InterPro" id="IPR000337">
    <property type="entry name" value="GPCR_3"/>
</dbReference>
<keyword evidence="6" id="KW-0325">Glycoprotein</keyword>
<dbReference type="Proteomes" id="UP001374579">
    <property type="component" value="Unassembled WGS sequence"/>
</dbReference>
<comment type="subcellular location">
    <subcellularLocation>
        <location evidence="1">Membrane</location>
        <topology evidence="1">Multi-pass membrane protein</topology>
    </subcellularLocation>
</comment>
<feature type="transmembrane region" description="Helical" evidence="8">
    <location>
        <begin position="2473"/>
        <end position="2498"/>
    </location>
</feature>
<feature type="transmembrane region" description="Helical" evidence="8">
    <location>
        <begin position="2582"/>
        <end position="2606"/>
    </location>
</feature>
<keyword evidence="2 8" id="KW-0812">Transmembrane</keyword>
<feature type="chain" id="PRO_5042905816" description="G-protein coupled receptors family 3 profile domain-containing protein" evidence="9">
    <location>
        <begin position="21"/>
        <end position="2772"/>
    </location>
</feature>
<feature type="signal peptide" evidence="9">
    <location>
        <begin position="1"/>
        <end position="20"/>
    </location>
</feature>
<dbReference type="GO" id="GO:0004930">
    <property type="term" value="F:G protein-coupled receptor activity"/>
    <property type="evidence" value="ECO:0007669"/>
    <property type="project" value="InterPro"/>
</dbReference>
<dbReference type="InterPro" id="IPR028082">
    <property type="entry name" value="Peripla_BP_I"/>
</dbReference>
<evidence type="ECO:0000256" key="1">
    <source>
        <dbReference type="ARBA" id="ARBA00004141"/>
    </source>
</evidence>
<reference evidence="11 12" key="1">
    <citation type="submission" date="2024-02" db="EMBL/GenBank/DDBJ databases">
        <title>Chromosome-scale genome assembly of the rough periwinkle Littorina saxatilis.</title>
        <authorList>
            <person name="De Jode A."/>
            <person name="Faria R."/>
            <person name="Formenti G."/>
            <person name="Sims Y."/>
            <person name="Smith T.P."/>
            <person name="Tracey A."/>
            <person name="Wood J.M.D."/>
            <person name="Zagrodzka Z.B."/>
            <person name="Johannesson K."/>
            <person name="Butlin R.K."/>
            <person name="Leder E.H."/>
        </authorList>
    </citation>
    <scope>NUCLEOTIDE SEQUENCE [LARGE SCALE GENOMIC DNA]</scope>
    <source>
        <strain evidence="11">Snail1</strain>
        <tissue evidence="11">Muscle</tissue>
    </source>
</reference>
<keyword evidence="9" id="KW-0732">Signal</keyword>
<evidence type="ECO:0000256" key="7">
    <source>
        <dbReference type="SAM" id="MobiDB-lite"/>
    </source>
</evidence>
<evidence type="ECO:0000256" key="8">
    <source>
        <dbReference type="SAM" id="Phobius"/>
    </source>
</evidence>
<keyword evidence="4 8" id="KW-0472">Membrane</keyword>
<keyword evidence="12" id="KW-1185">Reference proteome</keyword>
<dbReference type="InterPro" id="IPR017978">
    <property type="entry name" value="GPCR_3_C"/>
</dbReference>
<sequence length="2772" mass="304802">MWQGLPLLVVLCWVPDLSQTLTFRRETCDASRKHVSVQTNGANVLLGGLFDIREPGTGGTGCGLPSTELMQVYEAARWTISELNRNNYVTGVKFGMEAYDSCTLAANALAGVQDFYPQVVGREGTNSNSSRGTYCSQTSPTVYKLGLLGPMQSSISLMVGELAPNIPASVVSMRSSSPLLSNKNKYPTFLRTDQSASVFARAVTKFFDELDWKKIVIVYSDNAYGTGGYMEVLGAASAAGICVSGVIAVPHVGSVSEYEEKLRGIGSYGATAALFYGNPSDALTLLQALQSLQGQTAVRDIKWLFGQLDIEGDFSAYTAAQGAIVAQPTSSVINGFKSYYTGLNVGSPPAENPWLQDWFMKKNRCRLSGVSYAPFNTYAFCTSSTINPDNFKQSYYVERTILAILAYAEAIRTVCPGANGVCNQLSSMEPRVFHDTYLSKVNLRYPDDFFIPEFRRRQLAFDVNGDPLTSSFTFFSYVNSAFTQFATYDNGNLAISSTPTFPRPGSANLPTTSLCSANGCTNCLQPARGITLAYKPGDIVVAALVDAHEPDGQGLNCGEVIPDRLIDAVAVRYGTDNAGTLGSRGVSVGYLIVDVCPGLTAAQSFLTNLLGGYKLYTDANGNIISTSNIVTFLDMTREDTAWKIAPILSSVGMPQIRVASTSKMLLRNPEYPLVVSAVPSEETVQLAIVQMLSVLKWNYVQIISEAEGSYYRAAENFRRLASRMKICVAMWSTFGMDPVATVNRLRDVQDAPIVVVFGTSSHFRSTLEAVKTVTAASQRQLTFVSGSEEFGTSDNVVAGYTNEARGSILLQLAQRADTGMDSWLSGLSLSEIASDMFLAEWFEEKNRCSLTAASRQKFDLVCSSTLTISQGDVDQGYAPYIIRGIRSVAEAVNSALDTTCGQGTTGLCSGFRSLPKTAIVNSLRNSNDNTEFKIMDGEGMSDFNYFNYNNGGFTSFGTFDTDTRRITSLLPAGVIVGNGNSASMLNTGCTGRCAQCQYAYSYQEFGYMPGDWLIAGTFSISDPGPEGQRPYVCGDVRTEIGFQYTAAVMFALDRINSGRGNVKLNNVRLGALLMDHCNNERRAYGQVADIYSGLTELTWPETMGNASSRFMSSDVLAWLTDTTASSREAGEILQPLGVSIVSPSATAASLMNNPTFFRTVQGDATTAMAIVKLCKTLGISFIQAVYAADDYGREGFNTLTNTARQEGICVINSFEMVEGSNANEIVSKVSGGTTKVVVLFLGTSTTRAFLEEASLLTGNEQLTVISPEPHTNVVNNIPNRGRLVNLLSLQVQDQTIAEFNTYLNNIDANSDNPFFARYYMKLYTCNLPGYYMYNRPCTSTNNIQPSHFAHSTINAVYAVAGALQDTLVEFCGNGYSGECPAFLQSPNTYSRFVENLKTVQFDDLANRQFRFLDREGNVVYDVLRYDGGQYNTVGSYGGASLTIPNLPQLMASYSSVTSECSAQCAECIFNQMEFSHTPGDIYLGGVFDVHSKGQGVFDCGNINTEHGFQLLEAFHFALEMVNSNQGIFADILQGVTLGGVGLDACESAIRGGYLVSNINNGLTKLVRDGREISPEEIDVYIGSYSSDSSIYLARILTDLETPQISYASTSNTLENNLIYPYFFRTVPADDKQVLGMLKYLDQNNLRYVQLLYTDDSYGLQGINQFDLLIRMHNFSICVAQRVVFPESGVVSQESSDDAVVDLLQKPVANTVVIFAGTNYIRAFLEAVQRSPAATRSFKFVGPSTWGASYAVTEKIPEVGNDAVTFALDFQGGVGGFMNSYLELRNPTNAGNNPWFEEWFQHILNCYTSPTNNGRYPVACSSSATLGQKVVEDLGILHVMNAVYSAAFALDSTLKEKCGENYAAVCEAYRSNKQRRTSVRDKLEMVNFTDPTGVEFRFIDRAGNKGYKLFKFASSPLDRNDYNRLNIGNFTSDNKLQVNMALAPKYNGSCERKDACVECPTVRNRGVRYAMGGDLNGKATIVGIFDVHQRGSELYQCGPINMEGFYQFLSFFWTYNEVAQASNIRLLALDTCSNSMRVGQDLYGLLKDGELCNTEPFDMGRLGLDNISGVVVTGEENTMAAARLLEPLMVTYMSADSVSPLMDSYQYLLRARAPWSAFASILSKFLKDSGWTYVNTMYYASGLGNEEYIAFQKASTDSGICLGGGLAIPDGASDNDIRTALAELDSSSGANVVVLLTPPAVTMRILSLAQELGIADDYLWIFGIDDPQVLNIIPAGVSFQALILRPVVPPQTDFSTYVSNLEFDPNHPDRNRAAIPKVWWEDVYQTVLRCRLADADYPSQFTFPCARNLTIGGMDVGNKSVHYTYLATAFSALGFDKFYEDCLGGESVQGCLRRRQKPRKDIRDAVLNYVHANGFTYEFNKPMRYVETDYDIFVVDVENGMVKGEPEKYKTYSRGSFTPYTRLLQKESVCQNTDGCGCNNINPFAQPQTGDQFKPTSPRNYYKYNSKLEQVYEWPVWAIVMGVLTCLGLLVTIIAFIYLIIAYPIKGGTSVLGYLTMIGIMGIYAINFAFFLHASDATCGARRFVMGVVYTIVFASLLVKAVDNWRFANMEYSNNQYRGITNSCTLFLMALGIILIQCIIPIEWLILVHPTATKYTSANLHDYWWCDPHDFYDVSLVLSFIFVIFIVILTAIFAGLAWDSEQNNRESRWILVSAIATAGCFLVWMIVTTNALPVFRDPAIAIANFINATLLLIFIPLRKMHLLCQSNNEKPEEFSEFDQQYGNGNTYTNESYNPEDDYTFGPMDKSADDEFID</sequence>
<feature type="domain" description="G-protein coupled receptors family 3 profile" evidence="10">
    <location>
        <begin position="2473"/>
        <end position="2722"/>
    </location>
</feature>
<evidence type="ECO:0000256" key="4">
    <source>
        <dbReference type="ARBA" id="ARBA00023136"/>
    </source>
</evidence>
<evidence type="ECO:0000256" key="6">
    <source>
        <dbReference type="ARBA" id="ARBA00023180"/>
    </source>
</evidence>
<dbReference type="SUPFAM" id="SSF53822">
    <property type="entry name" value="Periplasmic binding protein-like I"/>
    <property type="match status" value="5"/>
</dbReference>
<dbReference type="PROSITE" id="PS50259">
    <property type="entry name" value="G_PROTEIN_RECEP_F3_4"/>
    <property type="match status" value="1"/>
</dbReference>
<feature type="transmembrane region" description="Helical" evidence="8">
    <location>
        <begin position="2668"/>
        <end position="2686"/>
    </location>
</feature>
<evidence type="ECO:0000256" key="3">
    <source>
        <dbReference type="ARBA" id="ARBA00022989"/>
    </source>
</evidence>
<dbReference type="InterPro" id="IPR050726">
    <property type="entry name" value="mGluR"/>
</dbReference>
<dbReference type="EMBL" id="JBAMIC010004070">
    <property type="protein sequence ID" value="KAK7087415.1"/>
    <property type="molecule type" value="Genomic_DNA"/>
</dbReference>
<feature type="transmembrane region" description="Helical" evidence="8">
    <location>
        <begin position="2510"/>
        <end position="2531"/>
    </location>
</feature>
<proteinExistence type="predicted"/>
<dbReference type="Pfam" id="PF00003">
    <property type="entry name" value="7tm_3"/>
    <property type="match status" value="1"/>
</dbReference>
<dbReference type="Gene3D" id="3.40.50.2300">
    <property type="match status" value="10"/>
</dbReference>
<feature type="transmembrane region" description="Helical" evidence="8">
    <location>
        <begin position="2633"/>
        <end position="2656"/>
    </location>
</feature>
<accession>A0AAN9AID3</accession>
<keyword evidence="3 8" id="KW-1133">Transmembrane helix</keyword>
<dbReference type="InterPro" id="IPR001828">
    <property type="entry name" value="ANF_lig-bd_rcpt"/>
</dbReference>
<evidence type="ECO:0000256" key="9">
    <source>
        <dbReference type="SAM" id="SignalP"/>
    </source>
</evidence>
<gene>
    <name evidence="11" type="ORF">V1264_021472</name>
</gene>
<evidence type="ECO:0000259" key="10">
    <source>
        <dbReference type="PROSITE" id="PS50259"/>
    </source>
</evidence>
<feature type="compositionally biased region" description="Polar residues" evidence="7">
    <location>
        <begin position="2736"/>
        <end position="2751"/>
    </location>
</feature>
<feature type="region of interest" description="Disordered" evidence="7">
    <location>
        <begin position="2733"/>
        <end position="2772"/>
    </location>
</feature>
<feature type="transmembrane region" description="Helical" evidence="8">
    <location>
        <begin position="2543"/>
        <end position="2561"/>
    </location>
</feature>
<keyword evidence="5" id="KW-0675">Receptor</keyword>
<dbReference type="Pfam" id="PF01094">
    <property type="entry name" value="ANF_receptor"/>
    <property type="match status" value="5"/>
</dbReference>
<protein>
    <recommendedName>
        <fullName evidence="10">G-protein coupled receptors family 3 profile domain-containing protein</fullName>
    </recommendedName>
</protein>
<organism evidence="11 12">
    <name type="scientific">Littorina saxatilis</name>
    <dbReference type="NCBI Taxonomy" id="31220"/>
    <lineage>
        <taxon>Eukaryota</taxon>
        <taxon>Metazoa</taxon>
        <taxon>Spiralia</taxon>
        <taxon>Lophotrochozoa</taxon>
        <taxon>Mollusca</taxon>
        <taxon>Gastropoda</taxon>
        <taxon>Caenogastropoda</taxon>
        <taxon>Littorinimorpha</taxon>
        <taxon>Littorinoidea</taxon>
        <taxon>Littorinidae</taxon>
        <taxon>Littorina</taxon>
    </lineage>
</organism>
<dbReference type="PRINTS" id="PR00248">
    <property type="entry name" value="GPCRMGR"/>
</dbReference>
<name>A0AAN9AID3_9CAEN</name>
<evidence type="ECO:0000313" key="11">
    <source>
        <dbReference type="EMBL" id="KAK7087415.1"/>
    </source>
</evidence>